<dbReference type="Proteomes" id="UP001188597">
    <property type="component" value="Unassembled WGS sequence"/>
</dbReference>
<keyword evidence="2" id="KW-1185">Reference proteome</keyword>
<sequence length="224" mass="24957">MPKSLKLPVWLMPQCLTHKSFMPRNRLPKRSAQKRFELPSKALTISSSSISGNTHSFLDQTPDPYGQVVLPTRESNRERQYCPSNWLSASMSCSTSSSPPERLRYTISSSEYHSSVLPFADSDFINGTYLAENNLWVGVGAPLRWRRASSRMFSSGKRWWCWRVSGGEDGCNGEAAADFTAIGLRVRRWEGRREEWNKVEEAMICGGGGGGGCGGEFLGALAYM</sequence>
<dbReference type="AlphaFoldDB" id="A0AA89AZB1"/>
<dbReference type="EMBL" id="JAVXUP010001043">
    <property type="protein sequence ID" value="KAK3016831.1"/>
    <property type="molecule type" value="Genomic_DNA"/>
</dbReference>
<name>A0AA89AZB1_9ASTE</name>
<protein>
    <submittedName>
        <fullName evidence="1">Uncharacterized protein</fullName>
    </submittedName>
</protein>
<proteinExistence type="predicted"/>
<evidence type="ECO:0000313" key="2">
    <source>
        <dbReference type="Proteomes" id="UP001188597"/>
    </source>
</evidence>
<evidence type="ECO:0000313" key="1">
    <source>
        <dbReference type="EMBL" id="KAK3016831.1"/>
    </source>
</evidence>
<accession>A0AA89AZB1</accession>
<comment type="caution">
    <text evidence="1">The sequence shown here is derived from an EMBL/GenBank/DDBJ whole genome shotgun (WGS) entry which is preliminary data.</text>
</comment>
<gene>
    <name evidence="1" type="ORF">RJ639_006370</name>
</gene>
<reference evidence="1" key="1">
    <citation type="submission" date="2022-12" db="EMBL/GenBank/DDBJ databases">
        <title>Draft genome assemblies for two species of Escallonia (Escalloniales).</title>
        <authorList>
            <person name="Chanderbali A."/>
            <person name="Dervinis C."/>
            <person name="Anghel I."/>
            <person name="Soltis D."/>
            <person name="Soltis P."/>
            <person name="Zapata F."/>
        </authorList>
    </citation>
    <scope>NUCLEOTIDE SEQUENCE</scope>
    <source>
        <strain evidence="1">UCBG64.0493</strain>
        <tissue evidence="1">Leaf</tissue>
    </source>
</reference>
<organism evidence="1 2">
    <name type="scientific">Escallonia herrerae</name>
    <dbReference type="NCBI Taxonomy" id="1293975"/>
    <lineage>
        <taxon>Eukaryota</taxon>
        <taxon>Viridiplantae</taxon>
        <taxon>Streptophyta</taxon>
        <taxon>Embryophyta</taxon>
        <taxon>Tracheophyta</taxon>
        <taxon>Spermatophyta</taxon>
        <taxon>Magnoliopsida</taxon>
        <taxon>eudicotyledons</taxon>
        <taxon>Gunneridae</taxon>
        <taxon>Pentapetalae</taxon>
        <taxon>asterids</taxon>
        <taxon>campanulids</taxon>
        <taxon>Escalloniales</taxon>
        <taxon>Escalloniaceae</taxon>
        <taxon>Escallonia</taxon>
    </lineage>
</organism>